<keyword evidence="5" id="KW-1185">Reference proteome</keyword>
<protein>
    <recommendedName>
        <fullName evidence="3">Single-stranded DNA-binding protein</fullName>
    </recommendedName>
</protein>
<proteinExistence type="predicted"/>
<dbReference type="Gene3D" id="2.40.50.140">
    <property type="entry name" value="Nucleic acid-binding proteins"/>
    <property type="match status" value="1"/>
</dbReference>
<dbReference type="OrthoDB" id="6052275at2"/>
<dbReference type="Pfam" id="PF02303">
    <property type="entry name" value="Phage_DNA_bind"/>
    <property type="match status" value="1"/>
</dbReference>
<evidence type="ECO:0000313" key="4">
    <source>
        <dbReference type="EMBL" id="KRG64250.1"/>
    </source>
</evidence>
<dbReference type="EMBL" id="LDJI01000015">
    <property type="protein sequence ID" value="KRG64250.1"/>
    <property type="molecule type" value="Genomic_DNA"/>
</dbReference>
<dbReference type="GO" id="GO:0006260">
    <property type="term" value="P:DNA replication"/>
    <property type="evidence" value="ECO:0007669"/>
    <property type="project" value="UniProtKB-KW"/>
</dbReference>
<keyword evidence="1" id="KW-0235">DNA replication</keyword>
<evidence type="ECO:0000256" key="2">
    <source>
        <dbReference type="ARBA" id="ARBA00023125"/>
    </source>
</evidence>
<dbReference type="PATRIC" id="fig|405444.3.peg.744"/>
<sequence length="95" mass="10471">MELIKVTILTAQVEERSGVFEDDSGKERKYTTRKQKAKVEAGGFAYPYDVRLEDGQPAWPVGEYVMDTAAMVGINKGVHNFSKYAALVKSASAKP</sequence>
<dbReference type="InterPro" id="IPR003512">
    <property type="entry name" value="Phage_M13_G5P_DNA-bd"/>
</dbReference>
<dbReference type="Proteomes" id="UP000050864">
    <property type="component" value="Unassembled WGS sequence"/>
</dbReference>
<reference evidence="4 5" key="1">
    <citation type="submission" date="2015-05" db="EMBL/GenBank/DDBJ databases">
        <title>Genome sequencing and analysis of members of genus Stenotrophomonas.</title>
        <authorList>
            <person name="Patil P.P."/>
            <person name="Midha S."/>
            <person name="Patil P.B."/>
        </authorList>
    </citation>
    <scope>NUCLEOTIDE SEQUENCE [LARGE SCALE GENOMIC DNA]</scope>
    <source>
        <strain evidence="4 5">DSM 18929</strain>
    </source>
</reference>
<gene>
    <name evidence="4" type="ORF">ABB26_08695</name>
</gene>
<evidence type="ECO:0000256" key="1">
    <source>
        <dbReference type="ARBA" id="ARBA00022705"/>
    </source>
</evidence>
<accession>A0A0R0CCM6</accession>
<dbReference type="GO" id="GO:0003697">
    <property type="term" value="F:single-stranded DNA binding"/>
    <property type="evidence" value="ECO:0007669"/>
    <property type="project" value="InterPro"/>
</dbReference>
<comment type="caution">
    <text evidence="4">The sequence shown here is derived from an EMBL/GenBank/DDBJ whole genome shotgun (WGS) entry which is preliminary data.</text>
</comment>
<evidence type="ECO:0000256" key="3">
    <source>
        <dbReference type="ARBA" id="ARBA00030596"/>
    </source>
</evidence>
<evidence type="ECO:0000313" key="5">
    <source>
        <dbReference type="Proteomes" id="UP000050864"/>
    </source>
</evidence>
<dbReference type="RefSeq" id="WP_057633280.1">
    <property type="nucleotide sequence ID" value="NZ_LDJI01000015.1"/>
</dbReference>
<organism evidence="4 5">
    <name type="scientific">Stenotrophomonas humi</name>
    <dbReference type="NCBI Taxonomy" id="405444"/>
    <lineage>
        <taxon>Bacteria</taxon>
        <taxon>Pseudomonadati</taxon>
        <taxon>Pseudomonadota</taxon>
        <taxon>Gammaproteobacteria</taxon>
        <taxon>Lysobacterales</taxon>
        <taxon>Lysobacteraceae</taxon>
        <taxon>Stenotrophomonas</taxon>
    </lineage>
</organism>
<dbReference type="AlphaFoldDB" id="A0A0R0CCM6"/>
<name>A0A0R0CCM6_9GAMM</name>
<dbReference type="InterPro" id="IPR012340">
    <property type="entry name" value="NA-bd_OB-fold"/>
</dbReference>
<dbReference type="SUPFAM" id="SSF50249">
    <property type="entry name" value="Nucleic acid-binding proteins"/>
    <property type="match status" value="1"/>
</dbReference>
<keyword evidence="2 4" id="KW-0238">DNA-binding</keyword>